<dbReference type="AlphaFoldDB" id="A0A090D1P7"/>
<reference evidence="2" key="2">
    <citation type="submission" date="2014-09" db="EMBL/GenBank/DDBJ databases">
        <title>Criblamydia sequanensis harbors a mega-plasmid encoding arsenite resistance.</title>
        <authorList>
            <person name="Bertelli C."/>
            <person name="Goesmann A."/>
            <person name="Greub G."/>
        </authorList>
    </citation>
    <scope>NUCLEOTIDE SEQUENCE [LARGE SCALE GENOMIC DNA]</scope>
    <source>
        <strain evidence="2">CRIB-18</strain>
    </source>
</reference>
<accession>A0A090D1P7</accession>
<proteinExistence type="predicted"/>
<comment type="caution">
    <text evidence="2">The sequence shown here is derived from an EMBL/GenBank/DDBJ whole genome shotgun (WGS) entry which is preliminary data.</text>
</comment>
<dbReference type="eggNOG" id="COG1390">
    <property type="taxonomic scope" value="Bacteria"/>
</dbReference>
<dbReference type="EMBL" id="CCEJ010000004">
    <property type="protein sequence ID" value="CDR33965.1"/>
    <property type="molecule type" value="Genomic_DNA"/>
</dbReference>
<keyword evidence="1" id="KW-0175">Coiled coil</keyword>
<dbReference type="GO" id="GO:0016787">
    <property type="term" value="F:hydrolase activity"/>
    <property type="evidence" value="ECO:0007669"/>
    <property type="project" value="UniProtKB-KW"/>
</dbReference>
<evidence type="ECO:0000313" key="2">
    <source>
        <dbReference type="EMBL" id="CDR33965.1"/>
    </source>
</evidence>
<sequence>MKTFDNAQDKIQQISDQLKKETLEPAETLAKEIIRDAEEKAKKIIAEGEKEKNRLIQEGRQAIEKERNVFKSSLLQASSQSIEALKQAVLNEIFDKELDSQVKAYSKKPDVIAKIIKALVSALEKEGIHSKLEVIIPKEVPSKEVVMHLADHALKKLENGPISLGEFEGGVKIKLLGKEITFDVTDQSLKELISSYTPKDFRELIFQTKADKE</sequence>
<keyword evidence="3" id="KW-1185">Reference proteome</keyword>
<keyword evidence="2" id="KW-0378">Hydrolase</keyword>
<evidence type="ECO:0000313" key="3">
    <source>
        <dbReference type="Proteomes" id="UP000031552"/>
    </source>
</evidence>
<dbReference type="Proteomes" id="UP000031552">
    <property type="component" value="Unassembled WGS sequence"/>
</dbReference>
<reference evidence="2" key="1">
    <citation type="submission" date="2013-12" db="EMBL/GenBank/DDBJ databases">
        <authorList>
            <person name="Linke B."/>
        </authorList>
    </citation>
    <scope>NUCLEOTIDE SEQUENCE [LARGE SCALE GENOMIC DNA]</scope>
    <source>
        <strain evidence="2">CRIB-18</strain>
    </source>
</reference>
<gene>
    <name evidence="2" type="primary">ntpE</name>
    <name evidence="2" type="ORF">CSEC_1139</name>
</gene>
<dbReference type="RefSeq" id="WP_041017476.1">
    <property type="nucleotide sequence ID" value="NZ_CCEJ010000004.1"/>
</dbReference>
<dbReference type="OrthoDB" id="21003at2"/>
<evidence type="ECO:0000256" key="1">
    <source>
        <dbReference type="SAM" id="Coils"/>
    </source>
</evidence>
<dbReference type="EC" id="3.6.3.15" evidence="2"/>
<feature type="coiled-coil region" evidence="1">
    <location>
        <begin position="4"/>
        <end position="58"/>
    </location>
</feature>
<name>A0A090D1P7_9BACT</name>
<dbReference type="STRING" id="1437425.CSEC_1139"/>
<protein>
    <submittedName>
        <fullName evidence="2">V-type sodium ATPase subunit E</fullName>
        <ecNumber evidence="2">3.6.3.15</ecNumber>
    </submittedName>
</protein>
<organism evidence="2 3">
    <name type="scientific">Candidatus Criblamydia sequanensis CRIB-18</name>
    <dbReference type="NCBI Taxonomy" id="1437425"/>
    <lineage>
        <taxon>Bacteria</taxon>
        <taxon>Pseudomonadati</taxon>
        <taxon>Chlamydiota</taxon>
        <taxon>Chlamydiia</taxon>
        <taxon>Parachlamydiales</taxon>
        <taxon>Candidatus Criblamydiaceae</taxon>
        <taxon>Candidatus Criblamydia</taxon>
    </lineage>
</organism>